<dbReference type="AlphaFoldDB" id="A0A8H5FRX0"/>
<name>A0A8H5FRX0_9AGAR</name>
<feature type="region of interest" description="Disordered" evidence="1">
    <location>
        <begin position="1"/>
        <end position="44"/>
    </location>
</feature>
<dbReference type="EMBL" id="JAACJO010000031">
    <property type="protein sequence ID" value="KAF5346527.1"/>
    <property type="molecule type" value="Genomic_DNA"/>
</dbReference>
<reference evidence="2 3" key="1">
    <citation type="journal article" date="2020" name="ISME J.">
        <title>Uncovering the hidden diversity of litter-decomposition mechanisms in mushroom-forming fungi.</title>
        <authorList>
            <person name="Floudas D."/>
            <person name="Bentzer J."/>
            <person name="Ahren D."/>
            <person name="Johansson T."/>
            <person name="Persson P."/>
            <person name="Tunlid A."/>
        </authorList>
    </citation>
    <scope>NUCLEOTIDE SEQUENCE [LARGE SCALE GENOMIC DNA]</scope>
    <source>
        <strain evidence="2 3">CBS 146.42</strain>
    </source>
</reference>
<sequence>MNNGSLPSPPTTLGPRPLSMSPVASGFDPQRGRERGVEANSASPLETHTSFAASAHNSQKLTMHFSTLRFWGIFTLTLFTMASAIPTVDVRGTSDMTKRDILSDGQVARRSPELETRHLDDEFGVSRREDNSLEPRQAADIAKSVAGLIGSILAGIQRDNEGREKFTKDVVAKGRQQYPAFNWVVCHVKHETQFNGEKGKDWGHQHQEFDLKIGGTVGYEIYWLRSGTFKRLGDGGYINWAWQGVISGTENNGATVHFVNPT</sequence>
<dbReference type="Proteomes" id="UP000559027">
    <property type="component" value="Unassembled WGS sequence"/>
</dbReference>
<evidence type="ECO:0000256" key="1">
    <source>
        <dbReference type="SAM" id="MobiDB-lite"/>
    </source>
</evidence>
<proteinExistence type="predicted"/>
<gene>
    <name evidence="2" type="ORF">D9756_010026</name>
</gene>
<dbReference type="OrthoDB" id="3685327at2759"/>
<keyword evidence="3" id="KW-1185">Reference proteome</keyword>
<comment type="caution">
    <text evidence="2">The sequence shown here is derived from an EMBL/GenBank/DDBJ whole genome shotgun (WGS) entry which is preliminary data.</text>
</comment>
<protein>
    <submittedName>
        <fullName evidence="2">Uncharacterized protein</fullName>
    </submittedName>
</protein>
<evidence type="ECO:0000313" key="3">
    <source>
        <dbReference type="Proteomes" id="UP000559027"/>
    </source>
</evidence>
<organism evidence="2 3">
    <name type="scientific">Leucocoprinus leucothites</name>
    <dbReference type="NCBI Taxonomy" id="201217"/>
    <lineage>
        <taxon>Eukaryota</taxon>
        <taxon>Fungi</taxon>
        <taxon>Dikarya</taxon>
        <taxon>Basidiomycota</taxon>
        <taxon>Agaricomycotina</taxon>
        <taxon>Agaricomycetes</taxon>
        <taxon>Agaricomycetidae</taxon>
        <taxon>Agaricales</taxon>
        <taxon>Agaricineae</taxon>
        <taxon>Agaricaceae</taxon>
        <taxon>Leucocoprinus</taxon>
    </lineage>
</organism>
<evidence type="ECO:0000313" key="2">
    <source>
        <dbReference type="EMBL" id="KAF5346527.1"/>
    </source>
</evidence>
<accession>A0A8H5FRX0</accession>